<protein>
    <submittedName>
        <fullName evidence="1">Uncharacterized protein</fullName>
    </submittedName>
</protein>
<evidence type="ECO:0000313" key="1">
    <source>
        <dbReference type="EMBL" id="MXQ52199.1"/>
    </source>
</evidence>
<dbReference type="AlphaFoldDB" id="A0A6I4VKT5"/>
<name>A0A6I4VKT5_9BACL</name>
<reference evidence="1 2" key="1">
    <citation type="submission" date="2019-12" db="EMBL/GenBank/DDBJ databases">
        <title>Whole-genome analyses of novel actinobacteria.</title>
        <authorList>
            <person name="Sahin N."/>
            <person name="Saygin H."/>
        </authorList>
    </citation>
    <scope>NUCLEOTIDE SEQUENCE [LARGE SCALE GENOMIC DNA]</scope>
    <source>
        <strain evidence="1 2">KC615</strain>
    </source>
</reference>
<sequence length="112" mass="12869">MTNNKDIILKELSVVKEAICGVKEDVIQLKQNQERNEKMITQLLQIVGSTNAKVGSFDEKMITLKESSSDLNTNMELIMEKIKKQDEMIEILTKRSLQQEKEILDLKKMKSA</sequence>
<accession>A0A6I4VKT5</accession>
<dbReference type="RefSeq" id="WP_160799252.1">
    <property type="nucleotide sequence ID" value="NZ_WUUL01000001.1"/>
</dbReference>
<evidence type="ECO:0000313" key="2">
    <source>
        <dbReference type="Proteomes" id="UP000430692"/>
    </source>
</evidence>
<organism evidence="1 2">
    <name type="scientific">Shimazuella alba</name>
    <dbReference type="NCBI Taxonomy" id="2690964"/>
    <lineage>
        <taxon>Bacteria</taxon>
        <taxon>Bacillati</taxon>
        <taxon>Bacillota</taxon>
        <taxon>Bacilli</taxon>
        <taxon>Bacillales</taxon>
        <taxon>Thermoactinomycetaceae</taxon>
        <taxon>Shimazuella</taxon>
    </lineage>
</organism>
<dbReference type="Proteomes" id="UP000430692">
    <property type="component" value="Unassembled WGS sequence"/>
</dbReference>
<dbReference type="EMBL" id="WUUL01000001">
    <property type="protein sequence ID" value="MXQ52199.1"/>
    <property type="molecule type" value="Genomic_DNA"/>
</dbReference>
<comment type="caution">
    <text evidence="1">The sequence shown here is derived from an EMBL/GenBank/DDBJ whole genome shotgun (WGS) entry which is preliminary data.</text>
</comment>
<gene>
    <name evidence="1" type="ORF">GSM42_00230</name>
</gene>
<proteinExistence type="predicted"/>
<keyword evidence="2" id="KW-1185">Reference proteome</keyword>